<evidence type="ECO:0000313" key="1">
    <source>
        <dbReference type="EMBL" id="PYF09696.1"/>
    </source>
</evidence>
<dbReference type="PIRSF" id="PIRSF038992">
    <property type="entry name" value="Aldolase_Ia"/>
    <property type="match status" value="1"/>
</dbReference>
<dbReference type="PANTHER" id="PTHR47916:SF1">
    <property type="entry name" value="3-HYDROXY-5-PHOSPHONOOXYPENTANE-2,4-DIONE THIOLASE"/>
    <property type="match status" value="1"/>
</dbReference>
<sequence length="291" mass="31564">MADLDDIKEGKDFGLDRPADLQGFFLKGAAHYDWGMKNRLSRIFNPKTGRTVMLAFDHGYFQGPATGLERMDLNILPLADHADVLMCTRGALRSTVPPSNTKPVALRCSGGNSILTELSNETVAVEIEDAIRLGVCAMAAQVYIGSEYEHKSITNVLKLIDTGTRYGIPTLAVTGVGKDMARDARYFGLATRIAAELGAHYVKTYFVEEGFEKVAAGCPVPLVIAGGKKLPELEALDMAWKAIDQGAAGVDMGRNIFQSEAPVAMIQAVAKVVHENYTAKEAYQFFLDLKG</sequence>
<dbReference type="NCBIfam" id="NF006081">
    <property type="entry name" value="PRK08227.1"/>
    <property type="match status" value="1"/>
</dbReference>
<dbReference type="OrthoDB" id="5915071at2"/>
<dbReference type="InterPro" id="IPR013785">
    <property type="entry name" value="Aldolase_TIM"/>
</dbReference>
<dbReference type="CDD" id="cd00958">
    <property type="entry name" value="DhnA"/>
    <property type="match status" value="1"/>
</dbReference>
<reference evidence="1 2" key="1">
    <citation type="submission" date="2018-06" db="EMBL/GenBank/DDBJ databases">
        <title>Genomic Encyclopedia of Type Strains, Phase III (KMG-III): the genomes of soil and plant-associated and newly described type strains.</title>
        <authorList>
            <person name="Whitman W."/>
        </authorList>
    </citation>
    <scope>NUCLEOTIDE SEQUENCE [LARGE SCALE GENOMIC DNA]</scope>
    <source>
        <strain evidence="1 2">JA737</strain>
    </source>
</reference>
<dbReference type="GO" id="GO:0004332">
    <property type="term" value="F:fructose-bisphosphate aldolase activity"/>
    <property type="evidence" value="ECO:0007669"/>
    <property type="project" value="InterPro"/>
</dbReference>
<comment type="caution">
    <text evidence="1">The sequence shown here is derived from an EMBL/GenBank/DDBJ whole genome shotgun (WGS) entry which is preliminary data.</text>
</comment>
<dbReference type="SMART" id="SM01133">
    <property type="entry name" value="DeoC"/>
    <property type="match status" value="1"/>
</dbReference>
<dbReference type="EMBL" id="QJTK01000007">
    <property type="protein sequence ID" value="PYF09696.1"/>
    <property type="molecule type" value="Genomic_DNA"/>
</dbReference>
<accession>A0A318TXI7</accession>
<dbReference type="InterPro" id="IPR041720">
    <property type="entry name" value="FbaB-like"/>
</dbReference>
<protein>
    <submittedName>
        <fullName evidence="1">Putative autoinducer-2 (AI-2) aldolase</fullName>
    </submittedName>
</protein>
<evidence type="ECO:0000313" key="2">
    <source>
        <dbReference type="Proteomes" id="UP000247727"/>
    </source>
</evidence>
<dbReference type="Pfam" id="PF01791">
    <property type="entry name" value="DeoC"/>
    <property type="match status" value="1"/>
</dbReference>
<keyword evidence="2" id="KW-1185">Reference proteome</keyword>
<dbReference type="InterPro" id="IPR002915">
    <property type="entry name" value="DeoC/FbaB/LacD_aldolase"/>
</dbReference>
<dbReference type="AlphaFoldDB" id="A0A318TXI7"/>
<dbReference type="Proteomes" id="UP000247727">
    <property type="component" value="Unassembled WGS sequence"/>
</dbReference>
<organism evidence="1 2">
    <name type="scientific">Rhodobacter viridis</name>
    <dbReference type="NCBI Taxonomy" id="1054202"/>
    <lineage>
        <taxon>Bacteria</taxon>
        <taxon>Pseudomonadati</taxon>
        <taxon>Pseudomonadota</taxon>
        <taxon>Alphaproteobacteria</taxon>
        <taxon>Rhodobacterales</taxon>
        <taxon>Rhodobacter group</taxon>
        <taxon>Rhodobacter</taxon>
    </lineage>
</organism>
<dbReference type="Gene3D" id="3.20.20.70">
    <property type="entry name" value="Aldolase class I"/>
    <property type="match status" value="1"/>
</dbReference>
<proteinExistence type="predicted"/>
<dbReference type="InterPro" id="IPR050456">
    <property type="entry name" value="DeoC/FbaB_aldolase"/>
</dbReference>
<dbReference type="PANTHER" id="PTHR47916">
    <property type="entry name" value="FRUCTOSE-BISPHOSPHATE ALDOLASE CLASS 1"/>
    <property type="match status" value="1"/>
</dbReference>
<gene>
    <name evidence="1" type="ORF">C8J30_10766</name>
</gene>
<dbReference type="RefSeq" id="WP_110805915.1">
    <property type="nucleotide sequence ID" value="NZ_QJTK01000007.1"/>
</dbReference>
<dbReference type="SUPFAM" id="SSF51569">
    <property type="entry name" value="Aldolase"/>
    <property type="match status" value="1"/>
</dbReference>
<name>A0A318TXI7_9RHOB</name>